<dbReference type="EMBL" id="JAJKFW010000016">
    <property type="protein sequence ID" value="MCC9642153.1"/>
    <property type="molecule type" value="Genomic_DNA"/>
</dbReference>
<dbReference type="PANTHER" id="PTHR13318">
    <property type="entry name" value="PARTNER OF PAIRED, ISOFORM B-RELATED"/>
    <property type="match status" value="1"/>
</dbReference>
<evidence type="ECO:0000313" key="3">
    <source>
        <dbReference type="EMBL" id="MCC9642153.1"/>
    </source>
</evidence>
<protein>
    <submittedName>
        <fullName evidence="3">Adenylate cyclase</fullName>
    </submittedName>
</protein>
<dbReference type="SUPFAM" id="SSF52047">
    <property type="entry name" value="RNI-like"/>
    <property type="match status" value="2"/>
</dbReference>
<accession>A0ABS8NF44</accession>
<dbReference type="Gene3D" id="3.80.10.10">
    <property type="entry name" value="Ribonuclease Inhibitor"/>
    <property type="match status" value="3"/>
</dbReference>
<feature type="transmembrane region" description="Helical" evidence="2">
    <location>
        <begin position="18"/>
        <end position="36"/>
    </location>
</feature>
<proteinExistence type="predicted"/>
<sequence>MNKLNPQQLSLNSPRRRWIRTSATVLILGMLMGLAWKPRLLSETYLRDASHVLINDENLLPIGEPASQEVLDQSQSQKAASPRHLWYVGGFPLDAYQTKFSLNEGRDGLETWGVFGTAMWIDAWFCCGILALAGIAAFFYEPGCKPWRLLWTPTGSTSRRYQVSLVGLTIVGLLATVWHFHSTQSRLRFLRQQGLTTLTCSTKHPMIARLPLKYRGPWTHASRVQCTPRTNFNELNWNHYPSLEFVSLYGNLSANQLTAMEDLSWITTLRWYGIPRIESSNQLLQELPDLRCVSLSFHLPEERLQSDQPTQLRVDSQRLLSSLAVRKIPRAAINTEELLSPSLLTLDIQTTGPSPKQWVFEEAPSLQSLTLRHERERRSLTPEIIDLTVRVMPSLTTLSLDAGIPMKLSLMELPRLVHLQGIDSHSMRFTRGDSDNSYTLWASELHLSNLSSMSHLEVSGENFENWTVKDCPRLYEVVVRRPRTGMMMFRRQASRFGEPREVFGSEMWASIMGPRHSQIPSVPKNLIAWASSFPYLQSLNLSGLNLRQCDLDHLHKNAFLKSLTLDYCQFDSSQLRSLRGVKSIRELSVSGSEVDQSIVPELLSMHNEWEALELPWETFDDIRIADQPKLKRAFLTRTLRAKTVELENLDSFVSRIRIAAGAERIRLVNLPCLTEVSIRRPRTSDLVVQNVPNLLSFTLERGVLSAETLKSLTQSRQLHSLILPGTQIPEDLASNFPNWPGLQEINAIATPIRDQDLAHLPSLKSLRRVRLDNTQLTAKGLTHLGRCDRLQSLSLVGLDLSSSAFEPLLGLSWLMELSVNDSIVLPQELDSVRMAPEDWATGERNPQLANSWPPGFTRSLDAAREFFRRGPARGARRNWVANEETDSNERGPSRPKRPTIDAT</sequence>
<keyword evidence="2" id="KW-1133">Transmembrane helix</keyword>
<evidence type="ECO:0000256" key="2">
    <source>
        <dbReference type="SAM" id="Phobius"/>
    </source>
</evidence>
<dbReference type="RefSeq" id="WP_230272859.1">
    <property type="nucleotide sequence ID" value="NZ_JAJKFW010000016.1"/>
</dbReference>
<organism evidence="3 4">
    <name type="scientific">Rhodopirellula halodulae</name>
    <dbReference type="NCBI Taxonomy" id="2894198"/>
    <lineage>
        <taxon>Bacteria</taxon>
        <taxon>Pseudomonadati</taxon>
        <taxon>Planctomycetota</taxon>
        <taxon>Planctomycetia</taxon>
        <taxon>Pirellulales</taxon>
        <taxon>Pirellulaceae</taxon>
        <taxon>Rhodopirellula</taxon>
    </lineage>
</organism>
<reference evidence="3" key="1">
    <citation type="submission" date="2021-11" db="EMBL/GenBank/DDBJ databases">
        <title>Genome sequence.</title>
        <authorList>
            <person name="Sun Q."/>
        </authorList>
    </citation>
    <scope>NUCLEOTIDE SEQUENCE</scope>
    <source>
        <strain evidence="3">JC740</strain>
    </source>
</reference>
<keyword evidence="2" id="KW-0472">Membrane</keyword>
<gene>
    <name evidence="3" type="ORF">LOC71_07700</name>
</gene>
<name>A0ABS8NF44_9BACT</name>
<dbReference type="Proteomes" id="UP001430306">
    <property type="component" value="Unassembled WGS sequence"/>
</dbReference>
<keyword evidence="4" id="KW-1185">Reference proteome</keyword>
<feature type="region of interest" description="Disordered" evidence="1">
    <location>
        <begin position="877"/>
        <end position="903"/>
    </location>
</feature>
<evidence type="ECO:0000313" key="4">
    <source>
        <dbReference type="Proteomes" id="UP001430306"/>
    </source>
</evidence>
<dbReference type="InterPro" id="IPR032675">
    <property type="entry name" value="LRR_dom_sf"/>
</dbReference>
<evidence type="ECO:0000256" key="1">
    <source>
        <dbReference type="SAM" id="MobiDB-lite"/>
    </source>
</evidence>
<keyword evidence="2" id="KW-0812">Transmembrane</keyword>
<feature type="transmembrane region" description="Helical" evidence="2">
    <location>
        <begin position="118"/>
        <end position="140"/>
    </location>
</feature>
<feature type="transmembrane region" description="Helical" evidence="2">
    <location>
        <begin position="161"/>
        <end position="181"/>
    </location>
</feature>
<comment type="caution">
    <text evidence="3">The sequence shown here is derived from an EMBL/GenBank/DDBJ whole genome shotgun (WGS) entry which is preliminary data.</text>
</comment>